<protein>
    <recommendedName>
        <fullName evidence="10">Odorant receptor</fullName>
    </recommendedName>
</protein>
<feature type="transmembrane region" description="Helical" evidence="10">
    <location>
        <begin position="79"/>
        <end position="97"/>
    </location>
</feature>
<keyword evidence="2" id="KW-1003">Cell membrane</keyword>
<keyword evidence="9 10" id="KW-0807">Transducer</keyword>
<comment type="subcellular location">
    <subcellularLocation>
        <location evidence="1 10">Cell membrane</location>
        <topology evidence="1 10">Multi-pass membrane protein</topology>
    </subcellularLocation>
</comment>
<proteinExistence type="evidence at transcript level"/>
<feature type="transmembrane region" description="Helical" evidence="10">
    <location>
        <begin position="270"/>
        <end position="294"/>
    </location>
</feature>
<dbReference type="GO" id="GO:0005886">
    <property type="term" value="C:plasma membrane"/>
    <property type="evidence" value="ECO:0007669"/>
    <property type="project" value="UniProtKB-SubCell"/>
</dbReference>
<dbReference type="InterPro" id="IPR004117">
    <property type="entry name" value="7tm6_olfct_rcpt"/>
</dbReference>
<evidence type="ECO:0000256" key="1">
    <source>
        <dbReference type="ARBA" id="ARBA00004651"/>
    </source>
</evidence>
<name>A0A1B3P5Q2_EOGHI</name>
<evidence type="ECO:0000256" key="7">
    <source>
        <dbReference type="ARBA" id="ARBA00023136"/>
    </source>
</evidence>
<evidence type="ECO:0000256" key="3">
    <source>
        <dbReference type="ARBA" id="ARBA00022606"/>
    </source>
</evidence>
<dbReference type="AlphaFoldDB" id="A0A1B3P5Q2"/>
<dbReference type="GO" id="GO:0007165">
    <property type="term" value="P:signal transduction"/>
    <property type="evidence" value="ECO:0007669"/>
    <property type="project" value="UniProtKB-KW"/>
</dbReference>
<keyword evidence="8 10" id="KW-0675">Receptor</keyword>
<feature type="transmembrane region" description="Helical" evidence="10">
    <location>
        <begin position="300"/>
        <end position="323"/>
    </location>
</feature>
<dbReference type="EMBL" id="KX655960">
    <property type="protein sequence ID" value="AOG12909.1"/>
    <property type="molecule type" value="mRNA"/>
</dbReference>
<evidence type="ECO:0000256" key="4">
    <source>
        <dbReference type="ARBA" id="ARBA00022692"/>
    </source>
</evidence>
<evidence type="ECO:0000256" key="2">
    <source>
        <dbReference type="ARBA" id="ARBA00022475"/>
    </source>
</evidence>
<keyword evidence="3 10" id="KW-0716">Sensory transduction</keyword>
<evidence type="ECO:0000256" key="5">
    <source>
        <dbReference type="ARBA" id="ARBA00022725"/>
    </source>
</evidence>
<evidence type="ECO:0000256" key="10">
    <source>
        <dbReference type="RuleBase" id="RU351113"/>
    </source>
</evidence>
<evidence type="ECO:0000313" key="11">
    <source>
        <dbReference type="EMBL" id="AOG12909.1"/>
    </source>
</evidence>
<keyword evidence="6 10" id="KW-1133">Transmembrane helix</keyword>
<keyword evidence="4 10" id="KW-0812">Transmembrane</keyword>
<keyword evidence="5 10" id="KW-0552">Olfaction</keyword>
<dbReference type="GO" id="GO:0004984">
    <property type="term" value="F:olfactory receptor activity"/>
    <property type="evidence" value="ECO:0007669"/>
    <property type="project" value="InterPro"/>
</dbReference>
<reference evidence="11" key="1">
    <citation type="journal article" date="2016" name="BMC Genomics">
        <title>Antennal transcriptome analysis and expression profiles of odorant binding proteins in Eogystia hippophaecolus (Lepidoptera: Cossidae).</title>
        <authorList>
            <person name="Hu P."/>
            <person name="Tao J."/>
            <person name="Cui M."/>
            <person name="Gao C."/>
            <person name="Lu P."/>
            <person name="Luo Y."/>
        </authorList>
    </citation>
    <scope>NUCLEOTIDE SEQUENCE</scope>
</reference>
<comment type="caution">
    <text evidence="10">Lacks conserved residue(s) required for the propagation of feature annotation.</text>
</comment>
<evidence type="ECO:0000256" key="8">
    <source>
        <dbReference type="ARBA" id="ARBA00023170"/>
    </source>
</evidence>
<sequence length="399" mass="46232">MDKKENIRIFTGNLLNFLEIPNHPCIGPHLKLLGLTGLWHPNKNSPVTKFKRILFYVTVTFFCSQYIKCLFNIDVISLALILQYAPFHMGIVKSCYFQRHYKKWERLIIYMSSVECAQLADRRTDLIPIMNGYIKKSRRITYFFWALAFFSNFAIFSEPYQKNHVMENSTAVYTKIFDGIAPFNQEKPPGYYVSMVLQTIFGHIVSAYVVAWDTLVVSIMVFFSGQLKVSRLYFVQIIDVNSIEKSHQNIVKCHYFYTTLVRYQKMFNSLISPVMFIYLIIISVNLGVCIIEIAQLQDDIVTLVSSCLFVLACVIQLLIFYWYANEVTEVNNLVGYGIFESEWMQLDKSLQKEIALLGLITTKKIVFKAGPLNEMSLSTFVGILRTSYSFYTLLSKTKN</sequence>
<evidence type="ECO:0000256" key="9">
    <source>
        <dbReference type="ARBA" id="ARBA00023224"/>
    </source>
</evidence>
<feature type="transmembrane region" description="Helical" evidence="10">
    <location>
        <begin position="53"/>
        <end position="73"/>
    </location>
</feature>
<organism evidence="11">
    <name type="scientific">Eogystia hippophaecolus</name>
    <name type="common">Moth</name>
    <name type="synonym">Holcocerus hippophaecolus</name>
    <dbReference type="NCBI Taxonomy" id="1206364"/>
    <lineage>
        <taxon>Eukaryota</taxon>
        <taxon>Metazoa</taxon>
        <taxon>Ecdysozoa</taxon>
        <taxon>Arthropoda</taxon>
        <taxon>Hexapoda</taxon>
        <taxon>Insecta</taxon>
        <taxon>Pterygota</taxon>
        <taxon>Neoptera</taxon>
        <taxon>Endopterygota</taxon>
        <taxon>Lepidoptera</taxon>
        <taxon>Glossata</taxon>
        <taxon>Ditrysia</taxon>
        <taxon>Cossoidea</taxon>
        <taxon>Cossidae</taxon>
        <taxon>Cossinae</taxon>
        <taxon>Eogystia</taxon>
    </lineage>
</organism>
<evidence type="ECO:0000256" key="6">
    <source>
        <dbReference type="ARBA" id="ARBA00022989"/>
    </source>
</evidence>
<feature type="transmembrane region" description="Helical" evidence="10">
    <location>
        <begin position="200"/>
        <end position="223"/>
    </location>
</feature>
<feature type="transmembrane region" description="Helical" evidence="10">
    <location>
        <begin position="140"/>
        <end position="157"/>
    </location>
</feature>
<dbReference type="PANTHER" id="PTHR21137:SF35">
    <property type="entry name" value="ODORANT RECEPTOR 19A-RELATED"/>
    <property type="match status" value="1"/>
</dbReference>
<dbReference type="GO" id="GO:0005549">
    <property type="term" value="F:odorant binding"/>
    <property type="evidence" value="ECO:0007669"/>
    <property type="project" value="InterPro"/>
</dbReference>
<dbReference type="PANTHER" id="PTHR21137">
    <property type="entry name" value="ODORANT RECEPTOR"/>
    <property type="match status" value="1"/>
</dbReference>
<keyword evidence="7 10" id="KW-0472">Membrane</keyword>
<comment type="similarity">
    <text evidence="10">Belongs to the insect chemoreceptor superfamily. Heteromeric odorant receptor channel (TC 1.A.69) family.</text>
</comment>
<dbReference type="Pfam" id="PF02949">
    <property type="entry name" value="7tm_6"/>
    <property type="match status" value="1"/>
</dbReference>
<accession>A0A1B3P5Q2</accession>